<accession>A0ABQ2S802</accession>
<proteinExistence type="predicted"/>
<keyword evidence="1" id="KW-0812">Transmembrane</keyword>
<keyword evidence="3" id="KW-1185">Reference proteome</keyword>
<keyword evidence="1" id="KW-0472">Membrane</keyword>
<keyword evidence="1" id="KW-1133">Transmembrane helix</keyword>
<dbReference type="EMBL" id="BMQN01000013">
    <property type="protein sequence ID" value="GGS04260.1"/>
    <property type="molecule type" value="Genomic_DNA"/>
</dbReference>
<dbReference type="InterPro" id="IPR025058">
    <property type="entry name" value="DUF3995"/>
</dbReference>
<feature type="transmembrane region" description="Helical" evidence="1">
    <location>
        <begin position="75"/>
        <end position="95"/>
    </location>
</feature>
<feature type="transmembrane region" description="Helical" evidence="1">
    <location>
        <begin position="116"/>
        <end position="133"/>
    </location>
</feature>
<dbReference type="RefSeq" id="WP_189074325.1">
    <property type="nucleotide sequence ID" value="NZ_BMQN01000013.1"/>
</dbReference>
<organism evidence="2 3">
    <name type="scientific">Deinococcus sedimenti</name>
    <dbReference type="NCBI Taxonomy" id="1867090"/>
    <lineage>
        <taxon>Bacteria</taxon>
        <taxon>Thermotogati</taxon>
        <taxon>Deinococcota</taxon>
        <taxon>Deinococci</taxon>
        <taxon>Deinococcales</taxon>
        <taxon>Deinococcaceae</taxon>
        <taxon>Deinococcus</taxon>
    </lineage>
</organism>
<gene>
    <name evidence="2" type="ORF">GCM10008960_33580</name>
</gene>
<dbReference type="Pfam" id="PF13160">
    <property type="entry name" value="DUF3995"/>
    <property type="match status" value="1"/>
</dbReference>
<evidence type="ECO:0000313" key="2">
    <source>
        <dbReference type="EMBL" id="GGS04260.1"/>
    </source>
</evidence>
<evidence type="ECO:0000313" key="3">
    <source>
        <dbReference type="Proteomes" id="UP000644548"/>
    </source>
</evidence>
<protein>
    <submittedName>
        <fullName evidence="2">Membrane protein</fullName>
    </submittedName>
</protein>
<feature type="transmembrane region" description="Helical" evidence="1">
    <location>
        <begin position="6"/>
        <end position="24"/>
    </location>
</feature>
<reference evidence="3" key="1">
    <citation type="journal article" date="2019" name="Int. J. Syst. Evol. Microbiol.">
        <title>The Global Catalogue of Microorganisms (GCM) 10K type strain sequencing project: providing services to taxonomists for standard genome sequencing and annotation.</title>
        <authorList>
            <consortium name="The Broad Institute Genomics Platform"/>
            <consortium name="The Broad Institute Genome Sequencing Center for Infectious Disease"/>
            <person name="Wu L."/>
            <person name="Ma J."/>
        </authorList>
    </citation>
    <scope>NUCLEOTIDE SEQUENCE [LARGE SCALE GENOMIC DNA]</scope>
    <source>
        <strain evidence="3">JCM 31405</strain>
    </source>
</reference>
<evidence type="ECO:0000256" key="1">
    <source>
        <dbReference type="SAM" id="Phobius"/>
    </source>
</evidence>
<comment type="caution">
    <text evidence="2">The sequence shown here is derived from an EMBL/GenBank/DDBJ whole genome shotgun (WGS) entry which is preliminary data.</text>
</comment>
<name>A0ABQ2S802_9DEIO</name>
<dbReference type="Proteomes" id="UP000644548">
    <property type="component" value="Unassembled WGS sequence"/>
</dbReference>
<sequence>MTPYSTLAALILLVLAAVHGYWLFGGRAGLTAALPSRPGPSTGPLLTPGPGATALVALALLSCAVLVPLAATFSWARGATLAAGVAFGLRAVGDFRYLGLFKRVRGTTFARWDDRLYIPLCVTLSGLLLLAAQPA</sequence>
<feature type="transmembrane region" description="Helical" evidence="1">
    <location>
        <begin position="45"/>
        <end position="69"/>
    </location>
</feature>